<dbReference type="NCBIfam" id="NF033894">
    <property type="entry name" value="Eex_IncN"/>
    <property type="match status" value="1"/>
</dbReference>
<evidence type="ECO:0000256" key="1">
    <source>
        <dbReference type="SAM" id="SignalP"/>
    </source>
</evidence>
<keyword evidence="1" id="KW-0732">Signal</keyword>
<dbReference type="RefSeq" id="WP_123244724.1">
    <property type="nucleotide sequence ID" value="NZ_RJUJ01000025.1"/>
</dbReference>
<reference evidence="2 3" key="1">
    <citation type="submission" date="2018-10" db="EMBL/GenBank/DDBJ databases">
        <title>New species genome.</title>
        <authorList>
            <person name="Li Y."/>
        </authorList>
    </citation>
    <scope>NUCLEOTIDE SEQUENCE [LARGE SCALE GENOMIC DNA]</scope>
    <source>
        <strain evidence="2 3">L6_4B</strain>
    </source>
</reference>
<evidence type="ECO:0000313" key="2">
    <source>
        <dbReference type="EMBL" id="ROH76254.1"/>
    </source>
</evidence>
<dbReference type="InterPro" id="IPR047937">
    <property type="entry name" value="Eex_IncN-like"/>
</dbReference>
<feature type="signal peptide" evidence="1">
    <location>
        <begin position="1"/>
        <end position="21"/>
    </location>
</feature>
<evidence type="ECO:0000313" key="3">
    <source>
        <dbReference type="Proteomes" id="UP000274511"/>
    </source>
</evidence>
<proteinExistence type="predicted"/>
<dbReference type="Proteomes" id="UP000274511">
    <property type="component" value="Unassembled WGS sequence"/>
</dbReference>
<protein>
    <recommendedName>
        <fullName evidence="4">EexN family lipoprotein</fullName>
    </recommendedName>
</protein>
<organism evidence="2 3">
    <name type="scientific">Lonsdalea populi</name>
    <dbReference type="NCBI Taxonomy" id="1172565"/>
    <lineage>
        <taxon>Bacteria</taxon>
        <taxon>Pseudomonadati</taxon>
        <taxon>Pseudomonadota</taxon>
        <taxon>Gammaproteobacteria</taxon>
        <taxon>Enterobacterales</taxon>
        <taxon>Pectobacteriaceae</taxon>
        <taxon>Lonsdalea</taxon>
    </lineage>
</organism>
<evidence type="ECO:0008006" key="4">
    <source>
        <dbReference type="Google" id="ProtNLM"/>
    </source>
</evidence>
<name>A0A3N0U802_9GAMM</name>
<feature type="chain" id="PRO_5018072012" description="EexN family lipoprotein" evidence="1">
    <location>
        <begin position="22"/>
        <end position="91"/>
    </location>
</feature>
<dbReference type="EMBL" id="RJUJ01000025">
    <property type="protein sequence ID" value="ROH76254.1"/>
    <property type="molecule type" value="Genomic_DNA"/>
</dbReference>
<sequence length="91" mass="10502">MKKSIYLISAVVLAISITACKEQKSEAWYKDHPTETYNTYSDCLKSGESSDNCEFSYRAAKMFARSDNPEISNKFTELFNKKDEIRKQLTN</sequence>
<dbReference type="AlphaFoldDB" id="A0A3N0U802"/>
<accession>A0A3N0U802</accession>
<dbReference type="PROSITE" id="PS51257">
    <property type="entry name" value="PROKAR_LIPOPROTEIN"/>
    <property type="match status" value="1"/>
</dbReference>
<comment type="caution">
    <text evidence="2">The sequence shown here is derived from an EMBL/GenBank/DDBJ whole genome shotgun (WGS) entry which is preliminary data.</text>
</comment>
<gene>
    <name evidence="2" type="ORF">EC392_15950</name>
</gene>